<keyword evidence="3" id="KW-1185">Reference proteome</keyword>
<dbReference type="InterPro" id="IPR041780">
    <property type="entry name" value="MPP_PrpE-like"/>
</dbReference>
<dbReference type="SUPFAM" id="SSF56300">
    <property type="entry name" value="Metallo-dependent phosphatases"/>
    <property type="match status" value="1"/>
</dbReference>
<sequence length="419" mass="46789">MDIELPERALVLLIGVSSSGKSTFARQHFQPTEVVSSDHYRAVVADDDNDQSATKDAFELVHLVVEKRLRRGLLTVIDATNLQAIDRRDYLNMARQYGTEAVALVFNLPTRVLMDRHYARPDRFFSESVLERQIHRLQTTMHDLPFEGFQAIYTFNSPDEVAEAVVSRRGQPSGARLQTGPFDIVGDVHGCYDELVELLTKLGYVQDPSAPLINRTLVFVGDLIDRGPNSVGVLRLVMQLVQNGTALCVIGNHDDKLRRKLRGNNVQLMHGLAETVAQLNAEPPAFREQVRQFLEGLPHYIQLDNGQLLVAHAGLREDLHGRSGEVVRSFCLFGATTGKNDDYGLPVRLNWAADYRGKPTIVYGHTPVADAIWQNNTIDIDTGCAFGGKLTALRYPERELISVPARRQYAVPSRPFLPA</sequence>
<dbReference type="InterPro" id="IPR050126">
    <property type="entry name" value="Ap4A_hydrolase"/>
</dbReference>
<evidence type="ECO:0000313" key="2">
    <source>
        <dbReference type="EMBL" id="QJW91347.1"/>
    </source>
</evidence>
<dbReference type="Pfam" id="PF13671">
    <property type="entry name" value="AAA_33"/>
    <property type="match status" value="1"/>
</dbReference>
<accession>A0A6M5YB05</accession>
<feature type="domain" description="Calcineurin-like phosphoesterase" evidence="1">
    <location>
        <begin position="181"/>
        <end position="369"/>
    </location>
</feature>
<evidence type="ECO:0000259" key="1">
    <source>
        <dbReference type="Pfam" id="PF00149"/>
    </source>
</evidence>
<dbReference type="RefSeq" id="WP_171741195.1">
    <property type="nucleotide sequence ID" value="NZ_CP053435.1"/>
</dbReference>
<dbReference type="PANTHER" id="PTHR42850:SF7">
    <property type="entry name" value="BIS(5'-NUCLEOSYL)-TETRAPHOSPHATASE PRPE [ASYMMETRICAL]"/>
    <property type="match status" value="1"/>
</dbReference>
<dbReference type="InterPro" id="IPR029052">
    <property type="entry name" value="Metallo-depent_PP-like"/>
</dbReference>
<dbReference type="InterPro" id="IPR004843">
    <property type="entry name" value="Calcineurin-like_PHP"/>
</dbReference>
<dbReference type="GO" id="GO:0005737">
    <property type="term" value="C:cytoplasm"/>
    <property type="evidence" value="ECO:0007669"/>
    <property type="project" value="TreeGrafter"/>
</dbReference>
<dbReference type="KEGG" id="stae:HNV11_19175"/>
<protein>
    <submittedName>
        <fullName evidence="2">AAA family ATPase</fullName>
    </submittedName>
</protein>
<dbReference type="AlphaFoldDB" id="A0A6M5YB05"/>
<dbReference type="InterPro" id="IPR006186">
    <property type="entry name" value="Ser/Thr-sp_prot-phosphatase"/>
</dbReference>
<dbReference type="PANTHER" id="PTHR42850">
    <property type="entry name" value="METALLOPHOSPHOESTERASE"/>
    <property type="match status" value="1"/>
</dbReference>
<dbReference type="PRINTS" id="PR00114">
    <property type="entry name" value="STPHPHTASE"/>
</dbReference>
<organism evidence="2 3">
    <name type="scientific">Spirosoma taeanense</name>
    <dbReference type="NCBI Taxonomy" id="2735870"/>
    <lineage>
        <taxon>Bacteria</taxon>
        <taxon>Pseudomonadati</taxon>
        <taxon>Bacteroidota</taxon>
        <taxon>Cytophagia</taxon>
        <taxon>Cytophagales</taxon>
        <taxon>Cytophagaceae</taxon>
        <taxon>Spirosoma</taxon>
    </lineage>
</organism>
<dbReference type="SUPFAM" id="SSF52540">
    <property type="entry name" value="P-loop containing nucleoside triphosphate hydrolases"/>
    <property type="match status" value="1"/>
</dbReference>
<dbReference type="GO" id="GO:0016791">
    <property type="term" value="F:phosphatase activity"/>
    <property type="evidence" value="ECO:0007669"/>
    <property type="project" value="TreeGrafter"/>
</dbReference>
<dbReference type="Pfam" id="PF00149">
    <property type="entry name" value="Metallophos"/>
    <property type="match status" value="1"/>
</dbReference>
<dbReference type="InterPro" id="IPR027417">
    <property type="entry name" value="P-loop_NTPase"/>
</dbReference>
<dbReference type="Proteomes" id="UP000502756">
    <property type="component" value="Chromosome"/>
</dbReference>
<gene>
    <name evidence="2" type="ORF">HNV11_19175</name>
</gene>
<reference evidence="2 3" key="1">
    <citation type="submission" date="2020-05" db="EMBL/GenBank/DDBJ databases">
        <title>Genome sequencing of Spirosoma sp. TS118.</title>
        <authorList>
            <person name="Lee J.-H."/>
            <person name="Jeong S."/>
            <person name="Zhao L."/>
            <person name="Jung J.-H."/>
            <person name="Kim M.-K."/>
            <person name="Lim S."/>
        </authorList>
    </citation>
    <scope>NUCLEOTIDE SEQUENCE [LARGE SCALE GENOMIC DNA]</scope>
    <source>
        <strain evidence="2 3">TS118</strain>
    </source>
</reference>
<evidence type="ECO:0000313" key="3">
    <source>
        <dbReference type="Proteomes" id="UP000502756"/>
    </source>
</evidence>
<dbReference type="Gene3D" id="3.60.21.10">
    <property type="match status" value="1"/>
</dbReference>
<proteinExistence type="predicted"/>
<dbReference type="EMBL" id="CP053435">
    <property type="protein sequence ID" value="QJW91347.1"/>
    <property type="molecule type" value="Genomic_DNA"/>
</dbReference>
<dbReference type="CDD" id="cd07423">
    <property type="entry name" value="MPP_Prp_like"/>
    <property type="match status" value="1"/>
</dbReference>
<dbReference type="Gene3D" id="3.40.50.300">
    <property type="entry name" value="P-loop containing nucleotide triphosphate hydrolases"/>
    <property type="match status" value="1"/>
</dbReference>
<name>A0A6M5YB05_9BACT</name>